<dbReference type="GO" id="GO:0009279">
    <property type="term" value="C:cell outer membrane"/>
    <property type="evidence" value="ECO:0007669"/>
    <property type="project" value="UniProtKB-SubCell"/>
</dbReference>
<dbReference type="RefSeq" id="WP_132128810.1">
    <property type="nucleotide sequence ID" value="NZ_CP042432.1"/>
</dbReference>
<comment type="subcellular location">
    <subcellularLocation>
        <location evidence="1 8">Cell outer membrane</location>
        <topology evidence="1 8">Multi-pass membrane protein</topology>
    </subcellularLocation>
</comment>
<keyword evidence="4 8" id="KW-0812">Transmembrane</keyword>
<dbReference type="InterPro" id="IPR036942">
    <property type="entry name" value="Beta-barrel_TonB_sf"/>
</dbReference>
<dbReference type="Gene3D" id="2.60.40.1120">
    <property type="entry name" value="Carboxypeptidase-like, regulatory domain"/>
    <property type="match status" value="1"/>
</dbReference>
<keyword evidence="7 8" id="KW-0998">Cell outer membrane</keyword>
<evidence type="ECO:0000256" key="2">
    <source>
        <dbReference type="ARBA" id="ARBA00022448"/>
    </source>
</evidence>
<sequence length="1023" mass="112722">MKQNVKACMAMLFCLSCLSWAANAQHEVSGKVTSAADNTPIAGVGVTVQGSSIGVSTDASGNYSLNVPSGDVTLVFSFIGFATREIPVNDRSLVNVTMEEDTEQLEQVVAIGYGTARRSDLTGSVGTINASELVDRSPVSAVKALQGRIAGVEVLNNAAAPGSSARIRIRGINSINTGKEPLVVVDGIIGVDLNMVNPNDISSIEVLKDASATAIYGARGANGVLLVTTKRGIANASQLTYSGFVSVGARQRSVPSLNAAQYMEIYHRAYDNAEKYDPTGYAQGKYTKFDPADFPLLFDASGNPLYDTNWEDEVYRTAISNSHTIALRGGSEKTRYSLSMGYTGEQGIMINSWNNRFTGKVTVDSDVKPWLTIGGSVMGVRNKQHVIDDANGALNMPRLVTEMIPIVPVKYPDGTWSKNNDFYSSAEGDNPVRVAQERGTDRITSQLYGDAYLNFKLAPGLELKTQFSALLDDDKNNFYSGRELRNLSADQRGVASVGIEDRTYWQSENYLTWTKEIGDHSITGLGGLSWSQDHYESLSVRAENFLDDFFQWRNLPAAGTIAKGDIGSGINESQLNSYFTRWNYSYKSKYLLTVTGRYDGSSKFGKNNKYAFFPSAGIAWRISEEDFMQSAPGISNLKIRASYGHTGNQELGSYASLQFLSTANVLFANGLQTGLFRSSFGNPDLKWETTKQADIGLEMGLWDDRLSLEVDVYHKRTDDLLLSAPLPWSTGLDGVTRNIGSVENKGIEVSISSLNISRGDFTWSTSINWASNRNEIVQLANNNADIFPGPWFLGQTNILRVGHPIGTIWGKTRLGTWSTEEAEEAARYGRLPGDLKLADLNGDTTIDGDDESIIGRMYPKWVGNMSNEFTYKNFDLSFDLRFSYGNDVINATKHSAEDRQTLTNSYATVMDAWRPDNQDAMIAEVRAWGTYYTTNIDSWWVEDGSFLRLQNIVLGYNLPEATLQKMNVQQFRVYLSAQNLFLATDYTGYDPEVETYGFSHAQGLDFYPYAKPRIINLGVNVTF</sequence>
<comment type="similarity">
    <text evidence="8 9">Belongs to the TonB-dependent receptor family.</text>
</comment>
<evidence type="ECO:0000256" key="8">
    <source>
        <dbReference type="PROSITE-ProRule" id="PRU01360"/>
    </source>
</evidence>
<dbReference type="InterPro" id="IPR012910">
    <property type="entry name" value="Plug_dom"/>
</dbReference>
<dbReference type="PROSITE" id="PS52016">
    <property type="entry name" value="TONB_DEPENDENT_REC_3"/>
    <property type="match status" value="1"/>
</dbReference>
<dbReference type="SUPFAM" id="SSF56935">
    <property type="entry name" value="Porins"/>
    <property type="match status" value="1"/>
</dbReference>
<dbReference type="Gene3D" id="2.170.130.10">
    <property type="entry name" value="TonB-dependent receptor, plug domain"/>
    <property type="match status" value="1"/>
</dbReference>
<keyword evidence="2 8" id="KW-0813">Transport</keyword>
<dbReference type="Pfam" id="PF07715">
    <property type="entry name" value="Plug"/>
    <property type="match status" value="1"/>
</dbReference>
<comment type="caution">
    <text evidence="13">The sequence shown here is derived from an EMBL/GenBank/DDBJ whole genome shotgun (WGS) entry which is preliminary data.</text>
</comment>
<keyword evidence="3 8" id="KW-1134">Transmembrane beta strand</keyword>
<gene>
    <name evidence="13" type="ORF">EDD80_10466</name>
</gene>
<dbReference type="EMBL" id="SMAD01000004">
    <property type="protein sequence ID" value="TCS87719.1"/>
    <property type="molecule type" value="Genomic_DNA"/>
</dbReference>
<evidence type="ECO:0000256" key="7">
    <source>
        <dbReference type="ARBA" id="ARBA00023237"/>
    </source>
</evidence>
<reference evidence="13 14" key="1">
    <citation type="submission" date="2019-03" db="EMBL/GenBank/DDBJ databases">
        <title>Genomic Encyclopedia of Type Strains, Phase IV (KMG-IV): sequencing the most valuable type-strain genomes for metagenomic binning, comparative biology and taxonomic classification.</title>
        <authorList>
            <person name="Goeker M."/>
        </authorList>
    </citation>
    <scope>NUCLEOTIDE SEQUENCE [LARGE SCALE GENOMIC DNA]</scope>
    <source>
        <strain evidence="13 14">DSM 21100</strain>
    </source>
</reference>
<dbReference type="Pfam" id="PF00593">
    <property type="entry name" value="TonB_dep_Rec_b-barrel"/>
    <property type="match status" value="1"/>
</dbReference>
<dbReference type="InterPro" id="IPR008969">
    <property type="entry name" value="CarboxyPept-like_regulatory"/>
</dbReference>
<evidence type="ECO:0000313" key="14">
    <source>
        <dbReference type="Proteomes" id="UP000295807"/>
    </source>
</evidence>
<evidence type="ECO:0000259" key="12">
    <source>
        <dbReference type="Pfam" id="PF07715"/>
    </source>
</evidence>
<dbReference type="NCBIfam" id="TIGR04057">
    <property type="entry name" value="SusC_RagA_signa"/>
    <property type="match status" value="1"/>
</dbReference>
<dbReference type="InterPro" id="IPR023997">
    <property type="entry name" value="TonB-dep_OMP_SusC/RagA_CS"/>
</dbReference>
<dbReference type="NCBIfam" id="TIGR04056">
    <property type="entry name" value="OMP_RagA_SusC"/>
    <property type="match status" value="1"/>
</dbReference>
<evidence type="ECO:0000256" key="3">
    <source>
        <dbReference type="ARBA" id="ARBA00022452"/>
    </source>
</evidence>
<proteinExistence type="inferred from homology"/>
<feature type="domain" description="TonB-dependent receptor plug" evidence="12">
    <location>
        <begin position="119"/>
        <end position="224"/>
    </location>
</feature>
<dbReference type="InterPro" id="IPR023996">
    <property type="entry name" value="TonB-dep_OMP_SusC/RagA"/>
</dbReference>
<keyword evidence="5 9" id="KW-0798">TonB box</keyword>
<protein>
    <submittedName>
        <fullName evidence="13">TonB-linked SusC/RagA family outer membrane protein</fullName>
    </submittedName>
</protein>
<dbReference type="InterPro" id="IPR039426">
    <property type="entry name" value="TonB-dep_rcpt-like"/>
</dbReference>
<feature type="chain" id="PRO_5020350938" evidence="10">
    <location>
        <begin position="22"/>
        <end position="1023"/>
    </location>
</feature>
<evidence type="ECO:0000256" key="1">
    <source>
        <dbReference type="ARBA" id="ARBA00004571"/>
    </source>
</evidence>
<evidence type="ECO:0000256" key="4">
    <source>
        <dbReference type="ARBA" id="ARBA00022692"/>
    </source>
</evidence>
<dbReference type="OrthoDB" id="9768177at2"/>
<dbReference type="Pfam" id="PF13715">
    <property type="entry name" value="CarbopepD_reg_2"/>
    <property type="match status" value="1"/>
</dbReference>
<dbReference type="Gene3D" id="2.40.170.20">
    <property type="entry name" value="TonB-dependent receptor, beta-barrel domain"/>
    <property type="match status" value="1"/>
</dbReference>
<dbReference type="AlphaFoldDB" id="A0A4R3KSZ7"/>
<dbReference type="SUPFAM" id="SSF49464">
    <property type="entry name" value="Carboxypeptidase regulatory domain-like"/>
    <property type="match status" value="1"/>
</dbReference>
<accession>A0A4R3KSZ7</accession>
<feature type="domain" description="TonB-dependent receptor-like beta-barrel" evidence="11">
    <location>
        <begin position="420"/>
        <end position="980"/>
    </location>
</feature>
<keyword evidence="6 8" id="KW-0472">Membrane</keyword>
<name>A0A4R3KSZ7_9SPHI</name>
<keyword evidence="14" id="KW-1185">Reference proteome</keyword>
<dbReference type="InterPro" id="IPR000531">
    <property type="entry name" value="Beta-barrel_TonB"/>
</dbReference>
<keyword evidence="10" id="KW-0732">Signal</keyword>
<evidence type="ECO:0000313" key="13">
    <source>
        <dbReference type="EMBL" id="TCS87719.1"/>
    </source>
</evidence>
<organism evidence="13 14">
    <name type="scientific">Anseongella ginsenosidimutans</name>
    <dbReference type="NCBI Taxonomy" id="496056"/>
    <lineage>
        <taxon>Bacteria</taxon>
        <taxon>Pseudomonadati</taxon>
        <taxon>Bacteroidota</taxon>
        <taxon>Sphingobacteriia</taxon>
        <taxon>Sphingobacteriales</taxon>
        <taxon>Sphingobacteriaceae</taxon>
        <taxon>Anseongella</taxon>
    </lineage>
</organism>
<evidence type="ECO:0000256" key="10">
    <source>
        <dbReference type="SAM" id="SignalP"/>
    </source>
</evidence>
<evidence type="ECO:0000256" key="6">
    <source>
        <dbReference type="ARBA" id="ARBA00023136"/>
    </source>
</evidence>
<dbReference type="InterPro" id="IPR037066">
    <property type="entry name" value="Plug_dom_sf"/>
</dbReference>
<evidence type="ECO:0000259" key="11">
    <source>
        <dbReference type="Pfam" id="PF00593"/>
    </source>
</evidence>
<evidence type="ECO:0000256" key="5">
    <source>
        <dbReference type="ARBA" id="ARBA00023077"/>
    </source>
</evidence>
<dbReference type="Proteomes" id="UP000295807">
    <property type="component" value="Unassembled WGS sequence"/>
</dbReference>
<feature type="signal peptide" evidence="10">
    <location>
        <begin position="1"/>
        <end position="21"/>
    </location>
</feature>
<evidence type="ECO:0000256" key="9">
    <source>
        <dbReference type="RuleBase" id="RU003357"/>
    </source>
</evidence>